<evidence type="ECO:0000256" key="3">
    <source>
        <dbReference type="ARBA" id="ARBA00011738"/>
    </source>
</evidence>
<dbReference type="CDD" id="cd10747">
    <property type="entry name" value="DnaJ_C"/>
    <property type="match status" value="1"/>
</dbReference>
<dbReference type="CDD" id="cd06257">
    <property type="entry name" value="DnaJ"/>
    <property type="match status" value="1"/>
</dbReference>
<dbReference type="Pfam" id="PF01556">
    <property type="entry name" value="DnaJ_C"/>
    <property type="match status" value="1"/>
</dbReference>
<dbReference type="GO" id="GO:0009408">
    <property type="term" value="P:response to heat"/>
    <property type="evidence" value="ECO:0007669"/>
    <property type="project" value="InterPro"/>
</dbReference>
<dbReference type="CDD" id="cd10719">
    <property type="entry name" value="DnaJ_zf"/>
    <property type="match status" value="1"/>
</dbReference>
<dbReference type="InterPro" id="IPR008971">
    <property type="entry name" value="HSP40/DnaJ_pept-bd"/>
</dbReference>
<dbReference type="Gene3D" id="2.10.230.10">
    <property type="entry name" value="Heat shock protein DnaJ, cysteine-rich domain"/>
    <property type="match status" value="1"/>
</dbReference>
<dbReference type="InterPro" id="IPR001305">
    <property type="entry name" value="HSP_DnaJ_Cys-rich_dom"/>
</dbReference>
<evidence type="ECO:0000256" key="8">
    <source>
        <dbReference type="ARBA" id="ARBA00022771"/>
    </source>
</evidence>
<evidence type="ECO:0000256" key="10">
    <source>
        <dbReference type="ARBA" id="ARBA00023016"/>
    </source>
</evidence>
<comment type="subcellular location">
    <subcellularLocation>
        <location evidence="2">Cytoplasm</location>
    </subcellularLocation>
</comment>
<evidence type="ECO:0008006" key="15">
    <source>
        <dbReference type="Google" id="ProtNLM"/>
    </source>
</evidence>
<keyword evidence="11" id="KW-0143">Chaperone</keyword>
<dbReference type="PROSITE" id="PS51188">
    <property type="entry name" value="ZF_CR"/>
    <property type="match status" value="1"/>
</dbReference>
<dbReference type="GO" id="GO:0031072">
    <property type="term" value="F:heat shock protein binding"/>
    <property type="evidence" value="ECO:0007669"/>
    <property type="project" value="InterPro"/>
</dbReference>
<dbReference type="GO" id="GO:0051082">
    <property type="term" value="F:unfolded protein binding"/>
    <property type="evidence" value="ECO:0007669"/>
    <property type="project" value="InterPro"/>
</dbReference>
<dbReference type="InterPro" id="IPR036869">
    <property type="entry name" value="J_dom_sf"/>
</dbReference>
<name>A0A381SQB2_9ZZZZ</name>
<evidence type="ECO:0000259" key="12">
    <source>
        <dbReference type="PROSITE" id="PS50076"/>
    </source>
</evidence>
<comment type="subunit">
    <text evidence="3">Homodimer.</text>
</comment>
<dbReference type="GO" id="GO:0006260">
    <property type="term" value="P:DNA replication"/>
    <property type="evidence" value="ECO:0007669"/>
    <property type="project" value="UniProtKB-KW"/>
</dbReference>
<dbReference type="PANTHER" id="PTHR43096">
    <property type="entry name" value="DNAJ HOMOLOG 1, MITOCHONDRIAL-RELATED"/>
    <property type="match status" value="1"/>
</dbReference>
<organism evidence="14">
    <name type="scientific">marine metagenome</name>
    <dbReference type="NCBI Taxonomy" id="408172"/>
    <lineage>
        <taxon>unclassified sequences</taxon>
        <taxon>metagenomes</taxon>
        <taxon>ecological metagenomes</taxon>
    </lineage>
</organism>
<evidence type="ECO:0000256" key="6">
    <source>
        <dbReference type="ARBA" id="ARBA00022723"/>
    </source>
</evidence>
<keyword evidence="6" id="KW-0479">Metal-binding</keyword>
<keyword evidence="4" id="KW-0963">Cytoplasm</keyword>
<dbReference type="PRINTS" id="PR00625">
    <property type="entry name" value="JDOMAIN"/>
</dbReference>
<keyword evidence="5" id="KW-0235">DNA replication</keyword>
<dbReference type="SUPFAM" id="SSF49493">
    <property type="entry name" value="HSP40/DnaJ peptide-binding domain"/>
    <property type="match status" value="2"/>
</dbReference>
<feature type="domain" description="CR-type" evidence="13">
    <location>
        <begin position="140"/>
        <end position="218"/>
    </location>
</feature>
<evidence type="ECO:0000256" key="9">
    <source>
        <dbReference type="ARBA" id="ARBA00022833"/>
    </source>
</evidence>
<dbReference type="Pfam" id="PF00684">
    <property type="entry name" value="DnaJ_CXXCXGXG"/>
    <property type="match status" value="1"/>
</dbReference>
<dbReference type="NCBIfam" id="NF008035">
    <property type="entry name" value="PRK10767.1"/>
    <property type="match status" value="1"/>
</dbReference>
<dbReference type="NCBIfam" id="TIGR02349">
    <property type="entry name" value="DnaJ_bact"/>
    <property type="match status" value="1"/>
</dbReference>
<dbReference type="Gene3D" id="2.60.260.20">
    <property type="entry name" value="Urease metallochaperone UreE, N-terminal domain"/>
    <property type="match status" value="2"/>
</dbReference>
<keyword evidence="7" id="KW-0677">Repeat</keyword>
<evidence type="ECO:0000313" key="14">
    <source>
        <dbReference type="EMBL" id="SVA05498.1"/>
    </source>
</evidence>
<dbReference type="Gene3D" id="1.10.287.110">
    <property type="entry name" value="DnaJ domain"/>
    <property type="match status" value="1"/>
</dbReference>
<dbReference type="EMBL" id="UINC01003345">
    <property type="protein sequence ID" value="SVA05498.1"/>
    <property type="molecule type" value="Genomic_DNA"/>
</dbReference>
<reference evidence="14" key="1">
    <citation type="submission" date="2018-05" db="EMBL/GenBank/DDBJ databases">
        <authorList>
            <person name="Lanie J.A."/>
            <person name="Ng W.-L."/>
            <person name="Kazmierczak K.M."/>
            <person name="Andrzejewski T.M."/>
            <person name="Davidsen T.M."/>
            <person name="Wayne K.J."/>
            <person name="Tettelin H."/>
            <person name="Glass J.I."/>
            <person name="Rusch D."/>
            <person name="Podicherti R."/>
            <person name="Tsui H.-C.T."/>
            <person name="Winkler M.E."/>
        </authorList>
    </citation>
    <scope>NUCLEOTIDE SEQUENCE</scope>
</reference>
<dbReference type="HAMAP" id="MF_01152">
    <property type="entry name" value="DnaJ"/>
    <property type="match status" value="1"/>
</dbReference>
<dbReference type="AlphaFoldDB" id="A0A381SQB2"/>
<dbReference type="PROSITE" id="PS50076">
    <property type="entry name" value="DNAJ_2"/>
    <property type="match status" value="1"/>
</dbReference>
<dbReference type="InterPro" id="IPR012724">
    <property type="entry name" value="DnaJ"/>
</dbReference>
<accession>A0A381SQB2</accession>
<dbReference type="PANTHER" id="PTHR43096:SF48">
    <property type="entry name" value="CHAPERONE PROTEIN DNAJ"/>
    <property type="match status" value="1"/>
</dbReference>
<feature type="domain" description="J" evidence="12">
    <location>
        <begin position="5"/>
        <end position="70"/>
    </location>
</feature>
<dbReference type="GO" id="GO:0005524">
    <property type="term" value="F:ATP binding"/>
    <property type="evidence" value="ECO:0007669"/>
    <property type="project" value="InterPro"/>
</dbReference>
<comment type="cofactor">
    <cofactor evidence="1">
        <name>Zn(2+)</name>
        <dbReference type="ChEBI" id="CHEBI:29105"/>
    </cofactor>
</comment>
<dbReference type="SMART" id="SM00271">
    <property type="entry name" value="DnaJ"/>
    <property type="match status" value="1"/>
</dbReference>
<protein>
    <recommendedName>
        <fullName evidence="15">J domain-containing protein</fullName>
    </recommendedName>
</protein>
<evidence type="ECO:0000256" key="2">
    <source>
        <dbReference type="ARBA" id="ARBA00004496"/>
    </source>
</evidence>
<evidence type="ECO:0000256" key="1">
    <source>
        <dbReference type="ARBA" id="ARBA00001947"/>
    </source>
</evidence>
<dbReference type="InterPro" id="IPR002939">
    <property type="entry name" value="DnaJ_C"/>
</dbReference>
<evidence type="ECO:0000256" key="4">
    <source>
        <dbReference type="ARBA" id="ARBA00022490"/>
    </source>
</evidence>
<gene>
    <name evidence="14" type="ORF">METZ01_LOCUS58352</name>
</gene>
<evidence type="ECO:0000256" key="11">
    <source>
        <dbReference type="ARBA" id="ARBA00023186"/>
    </source>
</evidence>
<dbReference type="FunFam" id="2.10.230.10:FF:000002">
    <property type="entry name" value="Molecular chaperone DnaJ"/>
    <property type="match status" value="1"/>
</dbReference>
<dbReference type="SUPFAM" id="SSF46565">
    <property type="entry name" value="Chaperone J-domain"/>
    <property type="match status" value="1"/>
</dbReference>
<dbReference type="GO" id="GO:0005737">
    <property type="term" value="C:cytoplasm"/>
    <property type="evidence" value="ECO:0007669"/>
    <property type="project" value="UniProtKB-SubCell"/>
</dbReference>
<evidence type="ECO:0000256" key="7">
    <source>
        <dbReference type="ARBA" id="ARBA00022737"/>
    </source>
</evidence>
<dbReference type="SUPFAM" id="SSF57938">
    <property type="entry name" value="DnaJ/Hsp40 cysteine-rich domain"/>
    <property type="match status" value="1"/>
</dbReference>
<keyword evidence="10" id="KW-0346">Stress response</keyword>
<dbReference type="InterPro" id="IPR036410">
    <property type="entry name" value="HSP_DnaJ_Cys-rich_dom_sf"/>
</dbReference>
<sequence>MAKRDYYEVLGINKSSSKDEIKKAYRKSALKYHPDKNKGDKSAEEKFKEASEAYHVLSDDTRKANYDRFGHAAFQGAGGQEGFSNFDFSSSFSDIFEDIFGDFGDFGFGTSRRSRRGRASNRGNDLRYDVSIDLDDAFTGTEKQINYTTYKKCKTCSGSGAKPGSKPSACSYCGGQGQVRSSQGFFTVQQTCPECGGEGEKITNPCNNCSGVGRTQSHESVSVKIPKGVDDGTRIRLAGKGEAGDRGGSNGDLYLFVSIEPHNIFKRSEENLYYELPISFADAALGATVEVPSIDGGKTKIKIPSGTQSGKQLRLRGKGMPILRRNVFGDLYIKVVTEVPMSLTKRQKELLAEFKTLEDTKSNPLIRKFFEKTKNFWKSRK</sequence>
<proteinExistence type="inferred from homology"/>
<evidence type="ECO:0000259" key="13">
    <source>
        <dbReference type="PROSITE" id="PS51188"/>
    </source>
</evidence>
<dbReference type="FunFam" id="2.60.260.20:FF:000004">
    <property type="entry name" value="Molecular chaperone DnaJ"/>
    <property type="match status" value="1"/>
</dbReference>
<dbReference type="GO" id="GO:0008270">
    <property type="term" value="F:zinc ion binding"/>
    <property type="evidence" value="ECO:0007669"/>
    <property type="project" value="UniProtKB-KW"/>
</dbReference>
<evidence type="ECO:0000256" key="5">
    <source>
        <dbReference type="ARBA" id="ARBA00022705"/>
    </source>
</evidence>
<keyword evidence="8" id="KW-0863">Zinc-finger</keyword>
<dbReference type="Pfam" id="PF00226">
    <property type="entry name" value="DnaJ"/>
    <property type="match status" value="1"/>
</dbReference>
<dbReference type="FunFam" id="1.10.287.110:FF:000034">
    <property type="entry name" value="Chaperone protein DnaJ"/>
    <property type="match status" value="1"/>
</dbReference>
<dbReference type="GO" id="GO:0042026">
    <property type="term" value="P:protein refolding"/>
    <property type="evidence" value="ECO:0007669"/>
    <property type="project" value="TreeGrafter"/>
</dbReference>
<keyword evidence="9" id="KW-0862">Zinc</keyword>
<dbReference type="InterPro" id="IPR001623">
    <property type="entry name" value="DnaJ_domain"/>
</dbReference>